<evidence type="ECO:0000256" key="1">
    <source>
        <dbReference type="SAM" id="MobiDB-lite"/>
    </source>
</evidence>
<comment type="caution">
    <text evidence="3">The sequence shown here is derived from an EMBL/GenBank/DDBJ whole genome shotgun (WGS) entry which is preliminary data.</text>
</comment>
<evidence type="ECO:0000313" key="3">
    <source>
        <dbReference type="EMBL" id="MEU9351207.1"/>
    </source>
</evidence>
<sequence length="331" mass="35743">MSLTAVGRPPTEALGGRFFVIGYVPVCAGFLFVLLLVWAGAPGTDLDWSAAWRRVGTLGAGEALLLVFGTVVAALVLHPFQLPLVRLLEGYWPSWCGGLARWGTNLQRRGLKRLEEAKRLPDGELPGPAVGHLAGLAETALRARFPTESYLVRPTRLGNVLAAAEDRCGKSYGWDGPVVWPRLYTVLGDVARATVEDRRNALDAACRVSVVSALCSVAGAALLARTGWWLLLALIPLLLSRLAYHAAVHAALAYGQAVRVCFDLHRFDLYPALHLPLPGDPAQERRVNEALSAFWRQGGPMEAPYEHPEPAPEQYCRRPSPGEPPPDGAGG</sequence>
<accession>A0ABV3E3H3</accession>
<gene>
    <name evidence="3" type="ORF">AB0D65_09320</name>
</gene>
<reference evidence="3 4" key="1">
    <citation type="submission" date="2024-06" db="EMBL/GenBank/DDBJ databases">
        <title>The Natural Products Discovery Center: Release of the First 8490 Sequenced Strains for Exploring Actinobacteria Biosynthetic Diversity.</title>
        <authorList>
            <person name="Kalkreuter E."/>
            <person name="Kautsar S.A."/>
            <person name="Yang D."/>
            <person name="Bader C.D."/>
            <person name="Teijaro C.N."/>
            <person name="Fluegel L."/>
            <person name="Davis C.M."/>
            <person name="Simpson J.R."/>
            <person name="Lauterbach L."/>
            <person name="Steele A.D."/>
            <person name="Gui C."/>
            <person name="Meng S."/>
            <person name="Li G."/>
            <person name="Viehrig K."/>
            <person name="Ye F."/>
            <person name="Su P."/>
            <person name="Kiefer A.F."/>
            <person name="Nichols A."/>
            <person name="Cepeda A.J."/>
            <person name="Yan W."/>
            <person name="Fan B."/>
            <person name="Jiang Y."/>
            <person name="Adhikari A."/>
            <person name="Zheng C.-J."/>
            <person name="Schuster L."/>
            <person name="Cowan T.M."/>
            <person name="Smanski M.J."/>
            <person name="Chevrette M.G."/>
            <person name="De Carvalho L.P.S."/>
            <person name="Shen B."/>
        </authorList>
    </citation>
    <scope>NUCLEOTIDE SEQUENCE [LARGE SCALE GENOMIC DNA]</scope>
    <source>
        <strain evidence="3 4">NPDC048274</strain>
    </source>
</reference>
<keyword evidence="2" id="KW-0812">Transmembrane</keyword>
<dbReference type="EMBL" id="JBEZLS010000005">
    <property type="protein sequence ID" value="MEU9351207.1"/>
    <property type="molecule type" value="Genomic_DNA"/>
</dbReference>
<keyword evidence="4" id="KW-1185">Reference proteome</keyword>
<proteinExistence type="predicted"/>
<keyword evidence="2" id="KW-0472">Membrane</keyword>
<dbReference type="RefSeq" id="WP_359977861.1">
    <property type="nucleotide sequence ID" value="NZ_JBEZLS010000005.1"/>
</dbReference>
<feature type="region of interest" description="Disordered" evidence="1">
    <location>
        <begin position="299"/>
        <end position="331"/>
    </location>
</feature>
<evidence type="ECO:0000256" key="2">
    <source>
        <dbReference type="SAM" id="Phobius"/>
    </source>
</evidence>
<dbReference type="Proteomes" id="UP001551582">
    <property type="component" value="Unassembled WGS sequence"/>
</dbReference>
<feature type="transmembrane region" description="Helical" evidence="2">
    <location>
        <begin position="18"/>
        <end position="38"/>
    </location>
</feature>
<keyword evidence="2" id="KW-1133">Transmembrane helix</keyword>
<organism evidence="3 4">
    <name type="scientific">Streptomyces griseoloalbus</name>
    <dbReference type="NCBI Taxonomy" id="67303"/>
    <lineage>
        <taxon>Bacteria</taxon>
        <taxon>Bacillati</taxon>
        <taxon>Actinomycetota</taxon>
        <taxon>Actinomycetes</taxon>
        <taxon>Kitasatosporales</taxon>
        <taxon>Streptomycetaceae</taxon>
        <taxon>Streptomyces</taxon>
    </lineage>
</organism>
<protein>
    <submittedName>
        <fullName evidence="3">Uncharacterized protein</fullName>
    </submittedName>
</protein>
<name>A0ABV3E3H3_9ACTN</name>
<evidence type="ECO:0000313" key="4">
    <source>
        <dbReference type="Proteomes" id="UP001551582"/>
    </source>
</evidence>
<feature type="compositionally biased region" description="Pro residues" evidence="1">
    <location>
        <begin position="321"/>
        <end position="331"/>
    </location>
</feature>
<feature type="transmembrane region" description="Helical" evidence="2">
    <location>
        <begin position="58"/>
        <end position="77"/>
    </location>
</feature>